<dbReference type="GO" id="GO:0047355">
    <property type="term" value="F:CDP-glycerol glycerophosphotransferase activity"/>
    <property type="evidence" value="ECO:0007669"/>
    <property type="project" value="InterPro"/>
</dbReference>
<organism evidence="7 8">
    <name type="scientific">Francisella uliginis</name>
    <dbReference type="NCBI Taxonomy" id="573570"/>
    <lineage>
        <taxon>Bacteria</taxon>
        <taxon>Pseudomonadati</taxon>
        <taxon>Pseudomonadota</taxon>
        <taxon>Gammaproteobacteria</taxon>
        <taxon>Thiotrichales</taxon>
        <taxon>Francisellaceae</taxon>
        <taxon>Francisella</taxon>
    </lineage>
</organism>
<dbReference type="EMBL" id="CP016796">
    <property type="protein sequence ID" value="API87373.1"/>
    <property type="molecule type" value="Genomic_DNA"/>
</dbReference>
<name>A0A1L4BU51_9GAMM</name>
<keyword evidence="5" id="KW-0777">Teichoic acid biosynthesis</keyword>
<dbReference type="Pfam" id="PF05045">
    <property type="entry name" value="RgpF"/>
    <property type="match status" value="1"/>
</dbReference>
<evidence type="ECO:0000256" key="4">
    <source>
        <dbReference type="ARBA" id="ARBA00022679"/>
    </source>
</evidence>
<evidence type="ECO:0000313" key="8">
    <source>
        <dbReference type="Proteomes" id="UP000184222"/>
    </source>
</evidence>
<dbReference type="RefSeq" id="WP_072713157.1">
    <property type="nucleotide sequence ID" value="NZ_CP016796.1"/>
</dbReference>
<evidence type="ECO:0000256" key="3">
    <source>
        <dbReference type="ARBA" id="ARBA00022475"/>
    </source>
</evidence>
<dbReference type="InterPro" id="IPR007739">
    <property type="entry name" value="RgpF"/>
</dbReference>
<proteinExistence type="inferred from homology"/>
<reference evidence="7 8" key="1">
    <citation type="journal article" date="2016" name="Appl. Environ. Microbiol.">
        <title>Whole genome relationships among Francisella bacteria of diverse origin define new species and provide specific regions for detection.</title>
        <authorList>
            <person name="Challacombe J.F."/>
            <person name="Petersen J.M."/>
            <person name="Gallegos-Graves V."/>
            <person name="Hodge D."/>
            <person name="Pillai S."/>
            <person name="Kuske C.R."/>
        </authorList>
    </citation>
    <scope>NUCLEOTIDE SEQUENCE [LARGE SCALE GENOMIC DNA]</scope>
    <source>
        <strain evidence="8">TX07-7310</strain>
    </source>
</reference>
<dbReference type="STRING" id="573570.F7310_08355"/>
<dbReference type="InterPro" id="IPR043149">
    <property type="entry name" value="TagF_N"/>
</dbReference>
<protein>
    <submittedName>
        <fullName evidence="7">Uncharacterized protein</fullName>
    </submittedName>
</protein>
<accession>A0A1L4BU51</accession>
<dbReference type="PANTHER" id="PTHR37316">
    <property type="entry name" value="TEICHOIC ACID GLYCEROL-PHOSPHATE PRIMASE"/>
    <property type="match status" value="1"/>
</dbReference>
<evidence type="ECO:0000256" key="2">
    <source>
        <dbReference type="ARBA" id="ARBA00010488"/>
    </source>
</evidence>
<keyword evidence="3" id="KW-1003">Cell membrane</keyword>
<comment type="similarity">
    <text evidence="2">Belongs to the CDP-glycerol glycerophosphotransferase family.</text>
</comment>
<dbReference type="KEGG" id="frx:F7310_08355"/>
<dbReference type="SUPFAM" id="SSF53756">
    <property type="entry name" value="UDP-Glycosyltransferase/glycogen phosphorylase"/>
    <property type="match status" value="2"/>
</dbReference>
<evidence type="ECO:0000313" key="7">
    <source>
        <dbReference type="EMBL" id="API87373.1"/>
    </source>
</evidence>
<sequence length="1209" mass="141928">MSLLKKANMELMEGNYEKALSLYRQLKQQEPFLSTIINSNIKIAEGRLFQKTGSINEHITSNTHIINTTEENCVNNVSITEKIRVCAIIPGGIKKGEASSYIRIISPLTLGYIKHKVEFDVLEDKYNLSDIIGYNVCIVQRYAVTDYSKAVELVSFLKANNIQLIVDVDDALGNTTRHKNSQYIQNLSKIIKFLLNNAAVNWFSTEKVKNFYKSTCKKQLVIPNALDPRFWPNKFSASQNIEIKDKIKFLYMGTRTHEDDFYSLAYPAFEKLYEKYPDKFEVSVLGGVSTEKENSWLKFIKFSDKNISYYDFMKIMDKLTGYHVGIAPLVDDDFNICKTDIKFLDYLAIGILPVLSELTPYSGEKIGEYSVRVNNNRWFEELCNIIENKNLILDKLKGSRAYVWQERSIESIAIQQIQSMNYSKEIVKNSGLFDQSFYLDEYVDIAKAKVDPILHYCNFGWKENRLPSYKIDVYWYQEEYLQNSIHDINPILHYELIGKKKGYKLKPDYPKLKKKIVLKENPKRICLFAGYDKDGVIDESVIIFIKELSNYCDVYFLSDSQLQDEQIEKLKPYVKGAWAYRHGEYDFGSYKRLAKYHIGWNEIEKYDELLFVNDSSYLINSLDEVFKKMDSKETSWWGMQATKGLYATRNKPSNKFKKEILISKIKENYLKDYFQENLFDFHIGSYFLSFRKNVIKDKKFQNFINNISKQKDKKRLIMKYEIGLTKYLISSGYDFETFMDHLYPFQPVYTNNIYKMIKKGFPFFKRFFLTENHYKEKKLYTWEDELQKLRPSLDIAPIRSNVYRVADASKLYKNLNIDNYGELFTDVEFSELDKKSKVKKGVWIFPVCAYNHGFDDNTRAVFEEVKNDSKIKKIILFRSRHVNVDGTNVEILPLYSKKSQEYLLVSEFLFVKHSPVINIPFPLDDKKHKFINLWHGIPFKRIGVASLDTQSKLDSIINVHNSKCYAVISSSDIDRLAMSASFYPLKYSDIWLTGLPRHDFIIKQESDLPKELRDDICRLNRILDGRKLILYAPTFRNAQKEAYYNFSEEEKKVLYKYLEKNNLVLGIREHMADTSNSYSSQLVNSNVINMGSAKFETIEPIYRKTDLLITDYSSCFVDFMLTNKPMISFAYDYEAYREKERGTFYDLNFVFPGDICDNVEQLIESLQKYHYNGYKPNDSSYFIKKQIFHKFTDGKSSKRIVDCINQIER</sequence>
<keyword evidence="6" id="KW-0472">Membrane</keyword>
<evidence type="ECO:0000256" key="1">
    <source>
        <dbReference type="ARBA" id="ARBA00004202"/>
    </source>
</evidence>
<dbReference type="GO" id="GO:0005886">
    <property type="term" value="C:plasma membrane"/>
    <property type="evidence" value="ECO:0007669"/>
    <property type="project" value="UniProtKB-SubCell"/>
</dbReference>
<evidence type="ECO:0000256" key="6">
    <source>
        <dbReference type="ARBA" id="ARBA00023136"/>
    </source>
</evidence>
<dbReference type="GO" id="GO:0019350">
    <property type="term" value="P:teichoic acid biosynthetic process"/>
    <property type="evidence" value="ECO:0007669"/>
    <property type="project" value="UniProtKB-KW"/>
</dbReference>
<gene>
    <name evidence="7" type="ORF">F7310_08355</name>
</gene>
<evidence type="ECO:0000256" key="5">
    <source>
        <dbReference type="ARBA" id="ARBA00022944"/>
    </source>
</evidence>
<dbReference type="Gene3D" id="3.40.50.12580">
    <property type="match status" value="1"/>
</dbReference>
<dbReference type="AlphaFoldDB" id="A0A1L4BU51"/>
<keyword evidence="8" id="KW-1185">Reference proteome</keyword>
<dbReference type="PANTHER" id="PTHR37316:SF1">
    <property type="entry name" value="TEICHOIC ACID GLYCEROL-PHOSPHATE PRIMASE"/>
    <property type="match status" value="1"/>
</dbReference>
<dbReference type="Pfam" id="PF04464">
    <property type="entry name" value="Glyphos_transf"/>
    <property type="match status" value="1"/>
</dbReference>
<comment type="subcellular location">
    <subcellularLocation>
        <location evidence="1">Cell membrane</location>
        <topology evidence="1">Peripheral membrane protein</topology>
    </subcellularLocation>
</comment>
<dbReference type="Proteomes" id="UP000184222">
    <property type="component" value="Chromosome"/>
</dbReference>
<dbReference type="InterPro" id="IPR043148">
    <property type="entry name" value="TagF_C"/>
</dbReference>
<dbReference type="OrthoDB" id="5608566at2"/>
<dbReference type="InterPro" id="IPR007554">
    <property type="entry name" value="Glycerophosphate_synth"/>
</dbReference>
<dbReference type="Gene3D" id="3.40.50.11820">
    <property type="match status" value="1"/>
</dbReference>
<keyword evidence="4" id="KW-0808">Transferase</keyword>
<dbReference type="InterPro" id="IPR051612">
    <property type="entry name" value="Teichoic_Acid_Biosynth"/>
</dbReference>